<proteinExistence type="predicted"/>
<evidence type="ECO:0000313" key="2">
    <source>
        <dbReference type="EMBL" id="QNH63549.1"/>
    </source>
</evidence>
<evidence type="ECO:0000313" key="3">
    <source>
        <dbReference type="Proteomes" id="UP000515489"/>
    </source>
</evidence>
<protein>
    <submittedName>
        <fullName evidence="2">Uncharacterized protein</fullName>
    </submittedName>
</protein>
<feature type="transmembrane region" description="Helical" evidence="1">
    <location>
        <begin position="32"/>
        <end position="55"/>
    </location>
</feature>
<name>A0A7G7WB06_9BACT</name>
<keyword evidence="1" id="KW-1133">Transmembrane helix</keyword>
<dbReference type="AlphaFoldDB" id="A0A7G7WB06"/>
<dbReference type="Proteomes" id="UP000515489">
    <property type="component" value="Chromosome"/>
</dbReference>
<dbReference type="RefSeq" id="WP_185889425.1">
    <property type="nucleotide sequence ID" value="NZ_CP060202.1"/>
</dbReference>
<gene>
    <name evidence="2" type="ORF">H4317_07085</name>
</gene>
<dbReference type="KEGG" id="hsk:H4317_07085"/>
<reference evidence="2 3" key="1">
    <citation type="submission" date="2020-08" db="EMBL/GenBank/DDBJ databases">
        <title>Hymenobacter sp. S2-20-2 genome sequencing.</title>
        <authorList>
            <person name="Jin L."/>
        </authorList>
    </citation>
    <scope>NUCLEOTIDE SEQUENCE [LARGE SCALE GENOMIC DNA]</scope>
    <source>
        <strain evidence="2 3">S2-20-2</strain>
    </source>
</reference>
<dbReference type="EMBL" id="CP060202">
    <property type="protein sequence ID" value="QNH63549.1"/>
    <property type="molecule type" value="Genomic_DNA"/>
</dbReference>
<evidence type="ECO:0000256" key="1">
    <source>
        <dbReference type="SAM" id="Phobius"/>
    </source>
</evidence>
<keyword evidence="1" id="KW-0472">Membrane</keyword>
<organism evidence="2 3">
    <name type="scientific">Hymenobacter sediminicola</name>
    <dbReference type="NCBI Taxonomy" id="2761579"/>
    <lineage>
        <taxon>Bacteria</taxon>
        <taxon>Pseudomonadati</taxon>
        <taxon>Bacteroidota</taxon>
        <taxon>Cytophagia</taxon>
        <taxon>Cytophagales</taxon>
        <taxon>Hymenobacteraceae</taxon>
        <taxon>Hymenobacter</taxon>
    </lineage>
</organism>
<accession>A0A7G7WB06</accession>
<keyword evidence="1" id="KW-0812">Transmembrane</keyword>
<sequence>MDEFALGVGLFLVASFSALVTAYIAHMYGRPLVRWLLIGFCLPLLGIFVAMALAVRDAGKEEAAEKREKGE</sequence>
<keyword evidence="3" id="KW-1185">Reference proteome</keyword>